<reference evidence="1" key="1">
    <citation type="submission" date="2014-12" db="EMBL/GenBank/DDBJ databases">
        <title>Insight into the proteome of Arion vulgaris.</title>
        <authorList>
            <person name="Aradska J."/>
            <person name="Bulat T."/>
            <person name="Smidak R."/>
            <person name="Sarate P."/>
            <person name="Gangsoo J."/>
            <person name="Sialana F."/>
            <person name="Bilban M."/>
            <person name="Lubec G."/>
        </authorList>
    </citation>
    <scope>NUCLEOTIDE SEQUENCE</scope>
    <source>
        <tissue evidence="1">Skin</tissue>
    </source>
</reference>
<evidence type="ECO:0000313" key="1">
    <source>
        <dbReference type="EMBL" id="CEK52153.1"/>
    </source>
</evidence>
<accession>A0A0B6Y7Q3</accession>
<organism evidence="1">
    <name type="scientific">Arion vulgaris</name>
    <dbReference type="NCBI Taxonomy" id="1028688"/>
    <lineage>
        <taxon>Eukaryota</taxon>
        <taxon>Metazoa</taxon>
        <taxon>Spiralia</taxon>
        <taxon>Lophotrochozoa</taxon>
        <taxon>Mollusca</taxon>
        <taxon>Gastropoda</taxon>
        <taxon>Heterobranchia</taxon>
        <taxon>Euthyneura</taxon>
        <taxon>Panpulmonata</taxon>
        <taxon>Eupulmonata</taxon>
        <taxon>Stylommatophora</taxon>
        <taxon>Helicina</taxon>
        <taxon>Arionoidea</taxon>
        <taxon>Arionidae</taxon>
        <taxon>Arion</taxon>
    </lineage>
</organism>
<dbReference type="EMBL" id="HACG01005288">
    <property type="protein sequence ID" value="CEK52153.1"/>
    <property type="molecule type" value="Transcribed_RNA"/>
</dbReference>
<dbReference type="AlphaFoldDB" id="A0A0B6Y7Q3"/>
<sequence length="67" mass="7421">MDQQAGRHTVVSRLRLLETEEDKQTSDLDRVVWLISLGKTSYLVAVFKSSVATLGLLAAKSDSLLRC</sequence>
<proteinExistence type="predicted"/>
<gene>
    <name evidence="1" type="primary">ORF15685</name>
</gene>
<name>A0A0B6Y7Q3_9EUPU</name>
<protein>
    <submittedName>
        <fullName evidence="1">Uncharacterized protein</fullName>
    </submittedName>
</protein>